<dbReference type="EMBL" id="CP032134">
    <property type="protein sequence ID" value="AXY55992.1"/>
    <property type="molecule type" value="Genomic_DNA"/>
</dbReference>
<feature type="compositionally biased region" description="Low complexity" evidence="1">
    <location>
        <begin position="288"/>
        <end position="297"/>
    </location>
</feature>
<organism evidence="3 4">
    <name type="scientific">Acinetobacter chinensis</name>
    <dbReference type="NCBI Taxonomy" id="2004650"/>
    <lineage>
        <taxon>Bacteria</taxon>
        <taxon>Pseudomonadati</taxon>
        <taxon>Pseudomonadota</taxon>
        <taxon>Gammaproteobacteria</taxon>
        <taxon>Moraxellales</taxon>
        <taxon>Moraxellaceae</taxon>
        <taxon>Acinetobacter</taxon>
    </lineage>
</organism>
<evidence type="ECO:0000259" key="2">
    <source>
        <dbReference type="PROSITE" id="PS50853"/>
    </source>
</evidence>
<dbReference type="InterPro" id="IPR044016">
    <property type="entry name" value="Big_13"/>
</dbReference>
<evidence type="ECO:0000313" key="3">
    <source>
        <dbReference type="EMBL" id="AXY55992.1"/>
    </source>
</evidence>
<feature type="region of interest" description="Disordered" evidence="1">
    <location>
        <begin position="822"/>
        <end position="859"/>
    </location>
</feature>
<gene>
    <name evidence="3" type="ORF">CDG60_05010</name>
</gene>
<dbReference type="PROSITE" id="PS50853">
    <property type="entry name" value="FN3"/>
    <property type="match status" value="1"/>
</dbReference>
<dbReference type="NCBIfam" id="NF033677">
    <property type="entry name" value="biofilm_BapA_N"/>
    <property type="match status" value="1"/>
</dbReference>
<protein>
    <submittedName>
        <fullName evidence="3">BapA prefix-like domain-containing protein</fullName>
    </submittedName>
</protein>
<feature type="compositionally biased region" description="Polar residues" evidence="1">
    <location>
        <begin position="568"/>
        <end position="579"/>
    </location>
</feature>
<dbReference type="InterPro" id="IPR041498">
    <property type="entry name" value="Big_6"/>
</dbReference>
<feature type="region of interest" description="Disordered" evidence="1">
    <location>
        <begin position="272"/>
        <end position="297"/>
    </location>
</feature>
<evidence type="ECO:0000256" key="1">
    <source>
        <dbReference type="SAM" id="MobiDB-lite"/>
    </source>
</evidence>
<dbReference type="GO" id="GO:0005975">
    <property type="term" value="P:carbohydrate metabolic process"/>
    <property type="evidence" value="ECO:0007669"/>
    <property type="project" value="TreeGrafter"/>
</dbReference>
<dbReference type="InterPro" id="IPR003961">
    <property type="entry name" value="FN3_dom"/>
</dbReference>
<dbReference type="InterPro" id="IPR048051">
    <property type="entry name" value="BapA-like_prefix-like"/>
</dbReference>
<dbReference type="Gene3D" id="2.60.40.10">
    <property type="entry name" value="Immunoglobulins"/>
    <property type="match status" value="13"/>
</dbReference>
<feature type="domain" description="Fibronectin type-III" evidence="2">
    <location>
        <begin position="451"/>
        <end position="557"/>
    </location>
</feature>
<dbReference type="Proteomes" id="UP000263753">
    <property type="component" value="Chromosome"/>
</dbReference>
<dbReference type="KEGG" id="achi:CDG60_05010"/>
<dbReference type="NCBIfam" id="NF033510">
    <property type="entry name" value="Ca_tandemer"/>
    <property type="match status" value="10"/>
</dbReference>
<reference evidence="4" key="1">
    <citation type="submission" date="2018-09" db="EMBL/GenBank/DDBJ databases">
        <title>The complete genome of Acinetobacter sp. strain WCHAc010005.</title>
        <authorList>
            <person name="Hu Y."/>
            <person name="Long H."/>
            <person name="Feng Y."/>
            <person name="Zong Z."/>
        </authorList>
    </citation>
    <scope>NUCLEOTIDE SEQUENCE [LARGE SCALE GENOMIC DNA]</scope>
    <source>
        <strain evidence="4">WCHAc010005</strain>
    </source>
</reference>
<dbReference type="PANTHER" id="PTHR22901:SF0">
    <property type="entry name" value="SIALATE O-ACETYLESTERASE"/>
    <property type="match status" value="1"/>
</dbReference>
<dbReference type="Pfam" id="PF17936">
    <property type="entry name" value="Big_6"/>
    <property type="match status" value="1"/>
</dbReference>
<feature type="compositionally biased region" description="Polar residues" evidence="1">
    <location>
        <begin position="380"/>
        <end position="393"/>
    </location>
</feature>
<feature type="compositionally biased region" description="Low complexity" evidence="1">
    <location>
        <begin position="157"/>
        <end position="169"/>
    </location>
</feature>
<dbReference type="NCBIfam" id="TIGR01965">
    <property type="entry name" value="VCBS_repeat"/>
    <property type="match status" value="1"/>
</dbReference>
<dbReference type="GO" id="GO:0001681">
    <property type="term" value="F:sialate O-acetylesterase activity"/>
    <property type="evidence" value="ECO:0007669"/>
    <property type="project" value="InterPro"/>
</dbReference>
<dbReference type="InterPro" id="IPR010221">
    <property type="entry name" value="VCBS_dom"/>
</dbReference>
<dbReference type="Pfam" id="PF19077">
    <property type="entry name" value="Big_13"/>
    <property type="match status" value="11"/>
</dbReference>
<dbReference type="Pfam" id="PF22783">
    <property type="entry name" value="BapA_N"/>
    <property type="match status" value="1"/>
</dbReference>
<name>A0A3B7LT42_9GAMM</name>
<dbReference type="InterPro" id="IPR013783">
    <property type="entry name" value="Ig-like_fold"/>
</dbReference>
<evidence type="ECO:0000313" key="4">
    <source>
        <dbReference type="Proteomes" id="UP000263753"/>
    </source>
</evidence>
<dbReference type="InterPro" id="IPR039329">
    <property type="entry name" value="SIAE"/>
</dbReference>
<accession>A0A3B7LT42</accession>
<dbReference type="PANTHER" id="PTHR22901">
    <property type="entry name" value="SIALATE O-ACETYLESTERASE"/>
    <property type="match status" value="1"/>
</dbReference>
<feature type="region of interest" description="Disordered" evidence="1">
    <location>
        <begin position="560"/>
        <end position="579"/>
    </location>
</feature>
<feature type="region of interest" description="Disordered" evidence="1">
    <location>
        <begin position="350"/>
        <end position="393"/>
    </location>
</feature>
<sequence length="1983" mass="203569">MKNIEKREIAMSKIIVISKSSGKVIDKTDADGVVLTENSVISIKASKEDVAAITREGNTAIIQLKNGEVLKIDNFFTTPDNHIVFDNGSGDLYWAEFTNANGEIAETIKYHLMDSVEPLLYHDSGMGIWPWVGGAALIGGIAAAAGGGGGSDGKDGQNGQNGNSGTGTAPLPFAPQAYDNVGSVQKVLSYGDITDDNKPTFSGTGAVAGALIKIYDGNTLIASTTADTSGKWEVELPSGVKDGVHNFSATQTVNGVESPQSSGLQINVDTLAPDPAKVTPTNPTKDSTPTITGTTEPGTKVDVVIKDDKGNVVSEGTATVDNNGNWTYTPDTALSDGKYDIEVKATDPAGNVSAPSAPATVTVDTKAPDPAVVNPLPLTNDKTPTISGTAEPGSTVTVTIKDSSGKEVSGTVTADSSGNWSYTPTVDLADGTYQVTATATDNAGNISDPSVPVNVTVDATAPGVVVVNAPAVTNDKTPTISGTAEPGSTVTVTIKDSSGKEVKGTVTADASGIWSYTPSTDLADGTYQVTATATDKAGNTSTPSVPVNVTVDATAPDPAVVNPLPLTNDKTPTISGTAEPGSTVTVIIKDSSSKEVSGTVTADSSGNWSYTPTVDLADGTYQVTATATDNAGNTGSPSTSVNVTVDATAPGVVVVNAPTVTNDKTPTISGTAEPGSTVTVTIKDSSGKDVSGTVTADSSGNWSYTPSTDLADGTYQVTATATDKAGNTSTPSVPANVTVDATDPVVTIKPFSPFVTDRTPVVTGTTTEKDATVTVIIKNSADTEVERGTASVDQNGNWTYKPSTLLPDGSYTVSVIAKDKAGNDSTEVSESMQVDATPPKPVQVDPVGPTNDDTPELKGISDVGSVVTVIIKDSTGKVIESGPATVDASGKWTFTPSVTLPDGTYTVTATAKDQAGNTSDPSNSVSVTVDTVPPDIQITSPSTTNTATPEIKGTVEKDATVTVEVKDSQGNAVTGSVVVDTNGNWTWTPDSPLTDDTYTVTAKAKDAAGNEGNATLSGGLTVSATLLDAVVINDIDVTNDATPEITGSAPNGAVKVTVTIKDKAGKIVDTGDAVLDPANGGWSYTPKTALSPDGEYIVTAGAVNALGTKSVPSLPMDFVLDTVAGPVSIDKIADANGYIKDVLPAISGTAEAGSTVTLTITGSSGALTPVTVQTGADGKWSYTPSSALTDGQYTVEAVSEDKAGNKNPAPVTDSFTLDATAPVGLMAQLEKDTGVSATDGITSNGKILVSGLETGATWEYSLDGGKTWNAGTGSDFSTVDGKYDVQVRQTDAAGNSEVKNLGPITVDSAAPAAPSVNIVPNGSSINGTGEAGAVVTIEVVGGKTYSAIVDASGKFSVAVSPILIAGETVKAYLTDAAGNKSQDATVTAPNDPNLALSLADNEVDFAVTVTPTVKESTAAELDALKKTNGVIVSAGLGPVLGADVLTSVLKEAISIHVDADTQRQMTFKSESGGVQVLSMYDFLVYKKDPATGAWNLHEKSAQWLKAYLLGGVSDELSMTFNEGDYLVLLSPSVGVTALTGYTLKVLADVVLDYSNPVDVFGSVSGNMLTDLDINHGVDAVPTGSVIGKVNGTAIDTATASTETEIKGQYGSLFVKADGSYRYVIDPTFKGPFGSKEVFTYEVTSGGRADTADLVITLENMPIEIAPPDIDATVILGVTPSEYAGPGVPKKTNFDVLKLGLLGPILDANAVNVDQQMKFNVGANTVRELTFKGDAGGITIGAIYDLYIYKKDEVTGKYVQYEVVKDWFSVWLLGGVSDPITLGFPEGEYVAMLGSATGVGLLQGASIEVTKDKIYDYSKPDVSSFTGQVTGDATETGTDTVIKVDNQAVSSGGSVTVNGVYGQLVIQADGTYTYTVTPPTGTGSWTPPYGKVETFTYLVRGADGKVRVETLNIKIDTLSAIDDINVSPVNVSNKVVTEDVFTYDTGWSTSKTKTFSISEGQSADVTFTVRSSVTNLLGNKEMDP</sequence>
<proteinExistence type="predicted"/>
<feature type="compositionally biased region" description="Polar residues" evidence="1">
    <location>
        <begin position="823"/>
        <end position="834"/>
    </location>
</feature>
<feature type="region of interest" description="Disordered" evidence="1">
    <location>
        <begin position="148"/>
        <end position="173"/>
    </location>
</feature>